<accession>A0ABU9DAR3</accession>
<protein>
    <recommendedName>
        <fullName evidence="2">UPF0301 protein WOB96_08405</fullName>
    </recommendedName>
</protein>
<comment type="caution">
    <text evidence="3">The sequence shown here is derived from an EMBL/GenBank/DDBJ whole genome shotgun (WGS) entry which is preliminary data.</text>
</comment>
<organism evidence="3 4">
    <name type="scientific">Thermithiobacillus plumbiphilus</name>
    <dbReference type="NCBI Taxonomy" id="1729899"/>
    <lineage>
        <taxon>Bacteria</taxon>
        <taxon>Pseudomonadati</taxon>
        <taxon>Pseudomonadota</taxon>
        <taxon>Acidithiobacillia</taxon>
        <taxon>Acidithiobacillales</taxon>
        <taxon>Thermithiobacillaceae</taxon>
        <taxon>Thermithiobacillus</taxon>
    </lineage>
</organism>
<dbReference type="SUPFAM" id="SSF143456">
    <property type="entry name" value="VC0467-like"/>
    <property type="match status" value="1"/>
</dbReference>
<dbReference type="EMBL" id="JBBPCO010000007">
    <property type="protein sequence ID" value="MEK8089790.1"/>
    <property type="molecule type" value="Genomic_DNA"/>
</dbReference>
<name>A0ABU9DAR3_9PROT</name>
<evidence type="ECO:0000256" key="1">
    <source>
        <dbReference type="ARBA" id="ARBA00009600"/>
    </source>
</evidence>
<comment type="similarity">
    <text evidence="1 2">Belongs to the UPF0301 (AlgH) family.</text>
</comment>
<dbReference type="PANTHER" id="PTHR30327">
    <property type="entry name" value="UNCHARACTERIZED PROTEIN YQGE"/>
    <property type="match status" value="1"/>
</dbReference>
<dbReference type="Gene3D" id="3.40.1740.10">
    <property type="entry name" value="VC0467-like"/>
    <property type="match status" value="1"/>
</dbReference>
<evidence type="ECO:0000256" key="2">
    <source>
        <dbReference type="HAMAP-Rule" id="MF_00758"/>
    </source>
</evidence>
<dbReference type="Pfam" id="PF02622">
    <property type="entry name" value="DUF179"/>
    <property type="match status" value="1"/>
</dbReference>
<evidence type="ECO:0000313" key="4">
    <source>
        <dbReference type="Proteomes" id="UP001446205"/>
    </source>
</evidence>
<evidence type="ECO:0000313" key="3">
    <source>
        <dbReference type="EMBL" id="MEK8089790.1"/>
    </source>
</evidence>
<dbReference type="Proteomes" id="UP001446205">
    <property type="component" value="Unassembled WGS sequence"/>
</dbReference>
<dbReference type="RefSeq" id="WP_341370847.1">
    <property type="nucleotide sequence ID" value="NZ_JBBPCO010000007.1"/>
</dbReference>
<dbReference type="PANTHER" id="PTHR30327:SF1">
    <property type="entry name" value="UPF0301 PROTEIN YQGE"/>
    <property type="match status" value="1"/>
</dbReference>
<proteinExistence type="inferred from homology"/>
<dbReference type="NCBIfam" id="NF001266">
    <property type="entry name" value="PRK00228.1-1"/>
    <property type="match status" value="1"/>
</dbReference>
<keyword evidence="4" id="KW-1185">Reference proteome</keyword>
<dbReference type="InterPro" id="IPR003774">
    <property type="entry name" value="AlgH-like"/>
</dbReference>
<gene>
    <name evidence="3" type="ORF">WOB96_08405</name>
</gene>
<dbReference type="HAMAP" id="MF_00758">
    <property type="entry name" value="UPF0301"/>
    <property type="match status" value="1"/>
</dbReference>
<reference evidence="3 4" key="1">
    <citation type="submission" date="2024-04" db="EMBL/GenBank/DDBJ databases">
        <authorList>
            <person name="Abashina T."/>
            <person name="Shaikin A."/>
        </authorList>
    </citation>
    <scope>NUCLEOTIDE SEQUENCE [LARGE SCALE GENOMIC DNA]</scope>
    <source>
        <strain evidence="3 4">AAFK</strain>
    </source>
</reference>
<sequence>MSFPSLKNQCLIAMPALAAPDFHQSVIYICEHSAEGAMGLVVNRVLDLTLGDVFSQIGLPEGPFSVNMRPVHWGGPVQPERGFVLHAPVGNWSSSLPVSDEIALSTSKDILEALASGHGGPDHFLLALGYAGWDAGQLEAELMENSWLNVPATAQLLFDEGVDRRWHSAAKSIGVDLLLLSDVAGHA</sequence>